<gene>
    <name evidence="2" type="ORF">LGH74_12440</name>
</gene>
<proteinExistence type="predicted"/>
<name>A0ABS8ARE8_9BACT</name>
<dbReference type="Gene3D" id="2.80.10.50">
    <property type="match status" value="1"/>
</dbReference>
<reference evidence="2" key="1">
    <citation type="submission" date="2021-10" db="EMBL/GenBank/DDBJ databases">
        <authorList>
            <person name="Dean J.D."/>
            <person name="Kim M.K."/>
            <person name="Newey C.N."/>
            <person name="Stoker T.S."/>
            <person name="Thompson D.W."/>
            <person name="Grose J.H."/>
        </authorList>
    </citation>
    <scope>NUCLEOTIDE SEQUENCE</scope>
    <source>
        <strain evidence="2">BT178</strain>
    </source>
</reference>
<dbReference type="PANTHER" id="PTHR35580:SF1">
    <property type="entry name" value="PHYTASE-LIKE DOMAIN-CONTAINING PROTEIN"/>
    <property type="match status" value="1"/>
</dbReference>
<evidence type="ECO:0000313" key="3">
    <source>
        <dbReference type="Proteomes" id="UP001165296"/>
    </source>
</evidence>
<dbReference type="EMBL" id="JAJADR010000003">
    <property type="protein sequence ID" value="MCB2408788.1"/>
    <property type="molecule type" value="Genomic_DNA"/>
</dbReference>
<dbReference type="RefSeq" id="WP_226176162.1">
    <property type="nucleotide sequence ID" value="NZ_JAJADR010000003.1"/>
</dbReference>
<protein>
    <submittedName>
        <fullName evidence="2">T9SS type A sorting domain-containing protein</fullName>
    </submittedName>
</protein>
<dbReference type="PANTHER" id="PTHR35580">
    <property type="entry name" value="CELL SURFACE GLYCOPROTEIN (S-LAYER PROTEIN)-LIKE PROTEIN"/>
    <property type="match status" value="1"/>
</dbReference>
<dbReference type="InterPro" id="IPR026444">
    <property type="entry name" value="Secre_tail"/>
</dbReference>
<organism evidence="2 3">
    <name type="scientific">Hymenobacter lucidus</name>
    <dbReference type="NCBI Taxonomy" id="2880930"/>
    <lineage>
        <taxon>Bacteria</taxon>
        <taxon>Pseudomonadati</taxon>
        <taxon>Bacteroidota</taxon>
        <taxon>Cytophagia</taxon>
        <taxon>Cytophagales</taxon>
        <taxon>Hymenobacteraceae</taxon>
        <taxon>Hymenobacter</taxon>
    </lineage>
</organism>
<feature type="signal peptide" evidence="1">
    <location>
        <begin position="1"/>
        <end position="26"/>
    </location>
</feature>
<accession>A0ABS8ARE8</accession>
<dbReference type="InterPro" id="IPR052918">
    <property type="entry name" value="Motility_Chemotaxis_Reg"/>
</dbReference>
<evidence type="ECO:0000313" key="2">
    <source>
        <dbReference type="EMBL" id="MCB2408788.1"/>
    </source>
</evidence>
<comment type="caution">
    <text evidence="2">The sequence shown here is derived from an EMBL/GenBank/DDBJ whole genome shotgun (WGS) entry which is preliminary data.</text>
</comment>
<dbReference type="Proteomes" id="UP001165296">
    <property type="component" value="Unassembled WGS sequence"/>
</dbReference>
<sequence length="555" mass="55694">MLLFTPTLRRAGLVVAALFTALTAPAQTTAPAWTGASALGAGQMSSGSLATDAAGNTYVAGSFSGTTTIGGTTLTSAGGLDGYLAKFTPTGTLAWVFPFASTGNDLAQDVALDADGYAYVAGSFVNFISLGNSFSLTGTGTGATRAFVARFTPQGVPQWVQQNNTTSTASGQTIGVDANGWVYVAGQFSTSVSFGAPAVGANSGSGFGTYLAVLSAANGTVRTVTTAFDYINLPTGPTSYPTPRLAVVPAGGAYLLNTFAVSTNFGSNRIFTTRGGNDALVAKYSGLGVLEWADQLGGSGADQVQDGKVDAAGNLYLGGNFTGPATFGTATLTSVGGVDGYVAKYSPQGTLLWVSSSGGPTGEGWGSISLDAAGNPYATGNFTGTAQFGATTLTSAGATDIVVAAYSPQGQVRWVQQAGGNLSDVGFHLGFDALGQGYVLGNFSSSPCNFGPYPLSATTTPTNFMARLGATPLTTRPTAPQPLGLYPNPASGTVHLPALPAGTPVLVLDARGRVAREAVVSASGQVVVRGLGPGLYTLRATTAQGQPLAGKLVVE</sequence>
<feature type="chain" id="PRO_5045954923" evidence="1">
    <location>
        <begin position="27"/>
        <end position="555"/>
    </location>
</feature>
<dbReference type="NCBIfam" id="TIGR04183">
    <property type="entry name" value="Por_Secre_tail"/>
    <property type="match status" value="1"/>
</dbReference>
<evidence type="ECO:0000256" key="1">
    <source>
        <dbReference type="SAM" id="SignalP"/>
    </source>
</evidence>
<keyword evidence="1" id="KW-0732">Signal</keyword>
<keyword evidence="3" id="KW-1185">Reference proteome</keyword>